<comment type="caution">
    <text evidence="2">The sequence shown here is derived from an EMBL/GenBank/DDBJ whole genome shotgun (WGS) entry which is preliminary data.</text>
</comment>
<dbReference type="Gene3D" id="2.60.120.200">
    <property type="match status" value="2"/>
</dbReference>
<reference evidence="2 3" key="1">
    <citation type="submission" date="2023-09" db="EMBL/GenBank/DDBJ databases">
        <authorList>
            <person name="Wang M."/>
        </authorList>
    </citation>
    <scope>NUCLEOTIDE SEQUENCE [LARGE SCALE GENOMIC DNA]</scope>
    <source>
        <strain evidence="2">GT-2023</strain>
        <tissue evidence="2">Liver</tissue>
    </source>
</reference>
<feature type="domain" description="TSP C-terminal" evidence="1">
    <location>
        <begin position="1"/>
        <end position="79"/>
    </location>
</feature>
<organism evidence="2 3">
    <name type="scientific">Cirrhinus molitorella</name>
    <name type="common">mud carp</name>
    <dbReference type="NCBI Taxonomy" id="172907"/>
    <lineage>
        <taxon>Eukaryota</taxon>
        <taxon>Metazoa</taxon>
        <taxon>Chordata</taxon>
        <taxon>Craniata</taxon>
        <taxon>Vertebrata</taxon>
        <taxon>Euteleostomi</taxon>
        <taxon>Actinopterygii</taxon>
        <taxon>Neopterygii</taxon>
        <taxon>Teleostei</taxon>
        <taxon>Ostariophysi</taxon>
        <taxon>Cypriniformes</taxon>
        <taxon>Cyprinidae</taxon>
        <taxon>Labeoninae</taxon>
        <taxon>Labeonini</taxon>
        <taxon>Cirrhinus</taxon>
    </lineage>
</organism>
<evidence type="ECO:0000259" key="1">
    <source>
        <dbReference type="PROSITE" id="PS51236"/>
    </source>
</evidence>
<dbReference type="PANTHER" id="PTHR10199">
    <property type="entry name" value="THROMBOSPONDIN"/>
    <property type="match status" value="1"/>
</dbReference>
<dbReference type="InterPro" id="IPR008859">
    <property type="entry name" value="Thrombospondin_C"/>
</dbReference>
<dbReference type="Pfam" id="PF05735">
    <property type="entry name" value="TSP_C"/>
    <property type="match status" value="2"/>
</dbReference>
<keyword evidence="3" id="KW-1185">Reference proteome</keyword>
<dbReference type="Proteomes" id="UP001558613">
    <property type="component" value="Unassembled WGS sequence"/>
</dbReference>
<name>A0ABR3MLJ4_9TELE</name>
<proteinExistence type="predicted"/>
<evidence type="ECO:0000313" key="2">
    <source>
        <dbReference type="EMBL" id="KAL1265503.1"/>
    </source>
</evidence>
<dbReference type="PROSITE" id="PS51236">
    <property type="entry name" value="TSP_CTER"/>
    <property type="match status" value="1"/>
</dbReference>
<evidence type="ECO:0000313" key="3">
    <source>
        <dbReference type="Proteomes" id="UP001558613"/>
    </source>
</evidence>
<dbReference type="SUPFAM" id="SSF49899">
    <property type="entry name" value="Concanavalin A-like lectins/glucanases"/>
    <property type="match status" value="1"/>
</dbReference>
<protein>
    <recommendedName>
        <fullName evidence="1">TSP C-terminal domain-containing protein</fullName>
    </recommendedName>
</protein>
<dbReference type="EMBL" id="JAYMGO010000011">
    <property type="protein sequence ID" value="KAL1265503.1"/>
    <property type="molecule type" value="Genomic_DNA"/>
</dbReference>
<sequence>MDDGYTGFIFGSQDSLSFYVVMWKQVNQIYWQANPFQAVAVIWQYLLWKDSRNVGWKDKTPYCWFLQHRPQGGYRLDNA</sequence>
<dbReference type="PANTHER" id="PTHR10199:SF88">
    <property type="entry name" value="CARTILAGE OLIGOMERIC MATRIX PROTEIN"/>
    <property type="match status" value="1"/>
</dbReference>
<gene>
    <name evidence="2" type="ORF">QQF64_003530</name>
</gene>
<accession>A0ABR3MLJ4</accession>
<dbReference type="InterPro" id="IPR013320">
    <property type="entry name" value="ConA-like_dom_sf"/>
</dbReference>